<reference evidence="2 3" key="1">
    <citation type="submission" date="2020-08" db="EMBL/GenBank/DDBJ databases">
        <title>Genomic Encyclopedia of Type Strains, Phase IV (KMG-IV): sequencing the most valuable type-strain genomes for metagenomic binning, comparative biology and taxonomic classification.</title>
        <authorList>
            <person name="Goeker M."/>
        </authorList>
    </citation>
    <scope>NUCLEOTIDE SEQUENCE [LARGE SCALE GENOMIC DNA]</scope>
    <source>
        <strain evidence="2 3">DSM 102134</strain>
    </source>
</reference>
<organism evidence="2 3">
    <name type="scientific">Pseudorhizobium flavum</name>
    <dbReference type="NCBI Taxonomy" id="1335061"/>
    <lineage>
        <taxon>Bacteria</taxon>
        <taxon>Pseudomonadati</taxon>
        <taxon>Pseudomonadota</taxon>
        <taxon>Alphaproteobacteria</taxon>
        <taxon>Hyphomicrobiales</taxon>
        <taxon>Rhizobiaceae</taxon>
        <taxon>Rhizobium/Agrobacterium group</taxon>
        <taxon>Pseudorhizobium</taxon>
    </lineage>
</organism>
<gene>
    <name evidence="2" type="ORF">HNQ75_003217</name>
</gene>
<dbReference type="RefSeq" id="WP_139346220.1">
    <property type="nucleotide sequence ID" value="NZ_JACHEJ010000008.1"/>
</dbReference>
<dbReference type="EMBL" id="JACHEJ010000008">
    <property type="protein sequence ID" value="MBB6181232.1"/>
    <property type="molecule type" value="Genomic_DNA"/>
</dbReference>
<feature type="region of interest" description="Disordered" evidence="1">
    <location>
        <begin position="1"/>
        <end position="20"/>
    </location>
</feature>
<comment type="caution">
    <text evidence="2">The sequence shown here is derived from an EMBL/GenBank/DDBJ whole genome shotgun (WGS) entry which is preliminary data.</text>
</comment>
<sequence>MQTRKQREAAKSAKKSPVMQVAPEHQPLLDEVYDAVQSVRRRTAAEAFEVGYHFSRAKVVLPEKMLGRWISTTCGYTPRQGRNYIAIHEHLAEYRERLEAAAVMPTVMFVLASAEPEKIEEVLRVIEGGEHLTVAQVKHLVKGDKTPAQEKQADVGGMAVLRRAAEAKLKADIALFGTLTKQALKEVEAAAEKISKGKNVAKNGLAAKIEDQCRQASDLLLSAIAPMHSSFNERGNLSSGEGEGSATWRKAQRLLYRLGDSPRWPGRTEFPAWLVNDVLPMLRSSCMGNRCVRGRSFRHARMMHLSMRPHPRMPRLPQTVRARPVRCRR</sequence>
<feature type="compositionally biased region" description="Basic and acidic residues" evidence="1">
    <location>
        <begin position="1"/>
        <end position="11"/>
    </location>
</feature>
<protein>
    <recommendedName>
        <fullName evidence="4">DUF3102 domain-containing protein</fullName>
    </recommendedName>
</protein>
<evidence type="ECO:0008006" key="4">
    <source>
        <dbReference type="Google" id="ProtNLM"/>
    </source>
</evidence>
<name>A0A7X0DDU5_9HYPH</name>
<proteinExistence type="predicted"/>
<evidence type="ECO:0000313" key="3">
    <source>
        <dbReference type="Proteomes" id="UP000535501"/>
    </source>
</evidence>
<evidence type="ECO:0000313" key="2">
    <source>
        <dbReference type="EMBL" id="MBB6181232.1"/>
    </source>
</evidence>
<dbReference type="Proteomes" id="UP000535501">
    <property type="component" value="Unassembled WGS sequence"/>
</dbReference>
<keyword evidence="3" id="KW-1185">Reference proteome</keyword>
<evidence type="ECO:0000256" key="1">
    <source>
        <dbReference type="SAM" id="MobiDB-lite"/>
    </source>
</evidence>
<dbReference type="AlphaFoldDB" id="A0A7X0DDU5"/>
<accession>A0A7X0DDU5</accession>